<dbReference type="OrthoDB" id="9778896at2"/>
<gene>
    <name evidence="1" type="ORF">FNH05_26035</name>
</gene>
<dbReference type="EMBL" id="VJWX01000327">
    <property type="protein sequence ID" value="TVT35607.1"/>
    <property type="molecule type" value="Genomic_DNA"/>
</dbReference>
<dbReference type="Pfam" id="PF03928">
    <property type="entry name" value="HbpS-like"/>
    <property type="match status" value="1"/>
</dbReference>
<dbReference type="SUPFAM" id="SSF143744">
    <property type="entry name" value="GlcG-like"/>
    <property type="match status" value="1"/>
</dbReference>
<sequence>MSLTEQTPAKTHNAPSISRAAAVALIEAVRKEATEADIDVATAITDAGGHLVAFERADRTPFLAAEVAVDKAWTAASFRLPTHTWNSLVADPHVAPLAKHPRLMAVGGGFPLFDNGVCVGGLGISGGSAEQDEKVAHAVLKAQGFPIPD</sequence>
<evidence type="ECO:0000313" key="1">
    <source>
        <dbReference type="EMBL" id="TVT35607.1"/>
    </source>
</evidence>
<dbReference type="InterPro" id="IPR038084">
    <property type="entry name" value="PduO/GlcC-like_sf"/>
</dbReference>
<organism evidence="1 2">
    <name type="scientific">Amycolatopsis rhizosphaerae</name>
    <dbReference type="NCBI Taxonomy" id="2053003"/>
    <lineage>
        <taxon>Bacteria</taxon>
        <taxon>Bacillati</taxon>
        <taxon>Actinomycetota</taxon>
        <taxon>Actinomycetes</taxon>
        <taxon>Pseudonocardiales</taxon>
        <taxon>Pseudonocardiaceae</taxon>
        <taxon>Amycolatopsis</taxon>
    </lineage>
</organism>
<dbReference type="InterPro" id="IPR052517">
    <property type="entry name" value="GlcG_carb_metab_protein"/>
</dbReference>
<dbReference type="AlphaFoldDB" id="A0A558BGI9"/>
<comment type="caution">
    <text evidence="1">The sequence shown here is derived from an EMBL/GenBank/DDBJ whole genome shotgun (WGS) entry which is preliminary data.</text>
</comment>
<dbReference type="PANTHER" id="PTHR34309:SF1">
    <property type="entry name" value="PROTEIN GLCG"/>
    <property type="match status" value="1"/>
</dbReference>
<evidence type="ECO:0000313" key="2">
    <source>
        <dbReference type="Proteomes" id="UP000320011"/>
    </source>
</evidence>
<accession>A0A558BGI9</accession>
<dbReference type="Proteomes" id="UP000320011">
    <property type="component" value="Unassembled WGS sequence"/>
</dbReference>
<keyword evidence="2" id="KW-1185">Reference proteome</keyword>
<reference evidence="1 2" key="1">
    <citation type="submission" date="2019-07" db="EMBL/GenBank/DDBJ databases">
        <authorList>
            <person name="Duangmal K."/>
            <person name="Teo W.F.A."/>
        </authorList>
    </citation>
    <scope>NUCLEOTIDE SEQUENCE [LARGE SCALE GENOMIC DNA]</scope>
    <source>
        <strain evidence="1 2">TBRC 6029</strain>
    </source>
</reference>
<proteinExistence type="predicted"/>
<protein>
    <submittedName>
        <fullName evidence="1">Heme-binding protein</fullName>
    </submittedName>
</protein>
<reference evidence="1 2" key="2">
    <citation type="submission" date="2019-08" db="EMBL/GenBank/DDBJ databases">
        <title>Amycolatopsis acidicola sp. nov., isolated from peat swamp forest soil.</title>
        <authorList>
            <person name="Srisuk N."/>
        </authorList>
    </citation>
    <scope>NUCLEOTIDE SEQUENCE [LARGE SCALE GENOMIC DNA]</scope>
    <source>
        <strain evidence="1 2">TBRC 6029</strain>
    </source>
</reference>
<name>A0A558BGI9_9PSEU</name>
<dbReference type="Gene3D" id="3.30.450.150">
    <property type="entry name" value="Haem-degrading domain"/>
    <property type="match status" value="1"/>
</dbReference>
<dbReference type="InterPro" id="IPR005624">
    <property type="entry name" value="PduO/GlcC-like"/>
</dbReference>
<dbReference type="RefSeq" id="WP_144591349.1">
    <property type="nucleotide sequence ID" value="NZ_VJWX01000327.1"/>
</dbReference>
<dbReference type="PANTHER" id="PTHR34309">
    <property type="entry name" value="SLR1406 PROTEIN"/>
    <property type="match status" value="1"/>
</dbReference>